<keyword evidence="3" id="KW-1185">Reference proteome</keyword>
<organism evidence="2 3">
    <name type="scientific">Triticum urartu</name>
    <name type="common">Red wild einkorn</name>
    <name type="synonym">Crithodium urartu</name>
    <dbReference type="NCBI Taxonomy" id="4572"/>
    <lineage>
        <taxon>Eukaryota</taxon>
        <taxon>Viridiplantae</taxon>
        <taxon>Streptophyta</taxon>
        <taxon>Embryophyta</taxon>
        <taxon>Tracheophyta</taxon>
        <taxon>Spermatophyta</taxon>
        <taxon>Magnoliopsida</taxon>
        <taxon>Liliopsida</taxon>
        <taxon>Poales</taxon>
        <taxon>Poaceae</taxon>
        <taxon>BOP clade</taxon>
        <taxon>Pooideae</taxon>
        <taxon>Triticodae</taxon>
        <taxon>Triticeae</taxon>
        <taxon>Triticinae</taxon>
        <taxon>Triticum</taxon>
    </lineage>
</organism>
<dbReference type="AlphaFoldDB" id="A0A8R7TRH9"/>
<protein>
    <recommendedName>
        <fullName evidence="1">Aminotransferase-like plant mobile domain-containing protein</fullName>
    </recommendedName>
</protein>
<name>A0A8R7TRH9_TRIUA</name>
<evidence type="ECO:0000313" key="2">
    <source>
        <dbReference type="EnsemblPlants" id="TuG1812G0300000635.01.T01.cds462436"/>
    </source>
</evidence>
<dbReference type="Pfam" id="PF10536">
    <property type="entry name" value="PMD"/>
    <property type="match status" value="1"/>
</dbReference>
<dbReference type="EnsemblPlants" id="TuG1812G0300000635.01.T01">
    <property type="protein sequence ID" value="TuG1812G0300000635.01.T01.cds462436"/>
    <property type="gene ID" value="TuG1812G0300000635.01"/>
</dbReference>
<dbReference type="Gramene" id="TuG1812G0300000635.01.T01">
    <property type="protein sequence ID" value="TuG1812G0300000635.01.T01.cds462436"/>
    <property type="gene ID" value="TuG1812G0300000635.01"/>
</dbReference>
<dbReference type="GO" id="GO:0010073">
    <property type="term" value="P:meristem maintenance"/>
    <property type="evidence" value="ECO:0007669"/>
    <property type="project" value="InterPro"/>
</dbReference>
<reference evidence="2" key="2">
    <citation type="submission" date="2018-03" db="EMBL/GenBank/DDBJ databases">
        <title>The Triticum urartu genome reveals the dynamic nature of wheat genome evolution.</title>
        <authorList>
            <person name="Ling H."/>
            <person name="Ma B."/>
            <person name="Shi X."/>
            <person name="Liu H."/>
            <person name="Dong L."/>
            <person name="Sun H."/>
            <person name="Cao Y."/>
            <person name="Gao Q."/>
            <person name="Zheng S."/>
            <person name="Li Y."/>
            <person name="Yu Y."/>
            <person name="Du H."/>
            <person name="Qi M."/>
            <person name="Li Y."/>
            <person name="Yu H."/>
            <person name="Cui Y."/>
            <person name="Wang N."/>
            <person name="Chen C."/>
            <person name="Wu H."/>
            <person name="Zhao Y."/>
            <person name="Zhang J."/>
            <person name="Li Y."/>
            <person name="Zhou W."/>
            <person name="Zhang B."/>
            <person name="Hu W."/>
            <person name="Eijk M."/>
            <person name="Tang J."/>
            <person name="Witsenboer H."/>
            <person name="Zhao S."/>
            <person name="Li Z."/>
            <person name="Zhang A."/>
            <person name="Wang D."/>
            <person name="Liang C."/>
        </authorList>
    </citation>
    <scope>NUCLEOTIDE SEQUENCE [LARGE SCALE GENOMIC DNA]</scope>
    <source>
        <strain evidence="2">cv. G1812</strain>
    </source>
</reference>
<evidence type="ECO:0000313" key="3">
    <source>
        <dbReference type="Proteomes" id="UP000015106"/>
    </source>
</evidence>
<reference evidence="3" key="1">
    <citation type="journal article" date="2013" name="Nature">
        <title>Draft genome of the wheat A-genome progenitor Triticum urartu.</title>
        <authorList>
            <person name="Ling H.Q."/>
            <person name="Zhao S."/>
            <person name="Liu D."/>
            <person name="Wang J."/>
            <person name="Sun H."/>
            <person name="Zhang C."/>
            <person name="Fan H."/>
            <person name="Li D."/>
            <person name="Dong L."/>
            <person name="Tao Y."/>
            <person name="Gao C."/>
            <person name="Wu H."/>
            <person name="Li Y."/>
            <person name="Cui Y."/>
            <person name="Guo X."/>
            <person name="Zheng S."/>
            <person name="Wang B."/>
            <person name="Yu K."/>
            <person name="Liang Q."/>
            <person name="Yang W."/>
            <person name="Lou X."/>
            <person name="Chen J."/>
            <person name="Feng M."/>
            <person name="Jian J."/>
            <person name="Zhang X."/>
            <person name="Luo G."/>
            <person name="Jiang Y."/>
            <person name="Liu J."/>
            <person name="Wang Z."/>
            <person name="Sha Y."/>
            <person name="Zhang B."/>
            <person name="Wu H."/>
            <person name="Tang D."/>
            <person name="Shen Q."/>
            <person name="Xue P."/>
            <person name="Zou S."/>
            <person name="Wang X."/>
            <person name="Liu X."/>
            <person name="Wang F."/>
            <person name="Yang Y."/>
            <person name="An X."/>
            <person name="Dong Z."/>
            <person name="Zhang K."/>
            <person name="Zhang X."/>
            <person name="Luo M.C."/>
            <person name="Dvorak J."/>
            <person name="Tong Y."/>
            <person name="Wang J."/>
            <person name="Yang H."/>
            <person name="Li Z."/>
            <person name="Wang D."/>
            <person name="Zhang A."/>
            <person name="Wang J."/>
        </authorList>
    </citation>
    <scope>NUCLEOTIDE SEQUENCE</scope>
    <source>
        <strain evidence="3">cv. G1812</strain>
    </source>
</reference>
<dbReference type="Proteomes" id="UP000015106">
    <property type="component" value="Chromosome 3"/>
</dbReference>
<dbReference type="InterPro" id="IPR019557">
    <property type="entry name" value="AminoTfrase-like_pln_mobile"/>
</dbReference>
<proteinExistence type="predicted"/>
<dbReference type="PANTHER" id="PTHR46033">
    <property type="entry name" value="PROTEIN MAIN-LIKE 2"/>
    <property type="match status" value="1"/>
</dbReference>
<dbReference type="InterPro" id="IPR044824">
    <property type="entry name" value="MAIN-like"/>
</dbReference>
<evidence type="ECO:0000259" key="1">
    <source>
        <dbReference type="Pfam" id="PF10536"/>
    </source>
</evidence>
<accession>A0A8R7TRH9</accession>
<dbReference type="PANTHER" id="PTHR46033:SF78">
    <property type="entry name" value="OS06G0232700 PROTEIN"/>
    <property type="match status" value="1"/>
</dbReference>
<feature type="domain" description="Aminotransferase-like plant mobile" evidence="1">
    <location>
        <begin position="7"/>
        <end position="82"/>
    </location>
</feature>
<sequence length="88" mass="9823">LTSYEDQLCSDPSLLTSLVDRWRPETHTFHFRFGELAPTLKDVSMITALPIRGEPLVSPRVSPSWTLDIVNRLGMAMPESQRSGGPRG</sequence>
<reference evidence="2" key="3">
    <citation type="submission" date="2022-06" db="UniProtKB">
        <authorList>
            <consortium name="EnsemblPlants"/>
        </authorList>
    </citation>
    <scope>IDENTIFICATION</scope>
</reference>